<sequence>MAFSSLRSTSSSVLNREVKDKDREKMMSDSDRETHEYDVSTLGISRPLSEILKELNKKVPDSLIKFRHEPNGFSVKYIPWHIVNRILNLHAPAWSGEVRSITYSSDNIT</sequence>
<feature type="compositionally biased region" description="Low complexity" evidence="1">
    <location>
        <begin position="1"/>
        <end position="12"/>
    </location>
</feature>
<name>A0A1U7W381_NICSY</name>
<feature type="region of interest" description="Disordered" evidence="1">
    <location>
        <begin position="1"/>
        <end position="38"/>
    </location>
</feature>
<dbReference type="GO" id="GO:0003677">
    <property type="term" value="F:DNA binding"/>
    <property type="evidence" value="ECO:0007669"/>
    <property type="project" value="InterPro"/>
</dbReference>
<protein>
    <submittedName>
        <fullName evidence="3">Uncharacterized protein LOC104219705</fullName>
    </submittedName>
</protein>
<reference evidence="2" key="1">
    <citation type="journal article" date="2013" name="Genome Biol.">
        <title>Reference genomes and transcriptomes of Nicotiana sylvestris and Nicotiana tomentosiformis.</title>
        <authorList>
            <person name="Sierro N."/>
            <person name="Battey J.N."/>
            <person name="Ouadi S."/>
            <person name="Bovet L."/>
            <person name="Goepfert S."/>
            <person name="Bakaher N."/>
            <person name="Peitsch M.C."/>
            <person name="Ivanov N.V."/>
        </authorList>
    </citation>
    <scope>NUCLEOTIDE SEQUENCE [LARGE SCALE GENOMIC DNA]</scope>
</reference>
<feature type="compositionally biased region" description="Basic and acidic residues" evidence="1">
    <location>
        <begin position="16"/>
        <end position="38"/>
    </location>
</feature>
<dbReference type="Proteomes" id="UP000189701">
    <property type="component" value="Unplaced"/>
</dbReference>
<dbReference type="PANTHER" id="PTHR34050:SF1">
    <property type="entry name" value="DNA REPAIR RAD52-LIKE PROTEIN 1, MITOCHONDRIAL"/>
    <property type="match status" value="1"/>
</dbReference>
<dbReference type="PANTHER" id="PTHR34050">
    <property type="entry name" value="DNA REPAIR RAD52-LIKE PROTEIN 2, CHLOROPLASTIC"/>
    <property type="match status" value="1"/>
</dbReference>
<proteinExistence type="predicted"/>
<organism evidence="2 3">
    <name type="scientific">Nicotiana sylvestris</name>
    <name type="common">Wood tobacco</name>
    <name type="synonym">South American tobacco</name>
    <dbReference type="NCBI Taxonomy" id="4096"/>
    <lineage>
        <taxon>Eukaryota</taxon>
        <taxon>Viridiplantae</taxon>
        <taxon>Streptophyta</taxon>
        <taxon>Embryophyta</taxon>
        <taxon>Tracheophyta</taxon>
        <taxon>Spermatophyta</taxon>
        <taxon>Magnoliopsida</taxon>
        <taxon>eudicotyledons</taxon>
        <taxon>Gunneridae</taxon>
        <taxon>Pentapetalae</taxon>
        <taxon>asterids</taxon>
        <taxon>lamiids</taxon>
        <taxon>Solanales</taxon>
        <taxon>Solanaceae</taxon>
        <taxon>Nicotianoideae</taxon>
        <taxon>Nicotianeae</taxon>
        <taxon>Nicotiana</taxon>
    </lineage>
</organism>
<keyword evidence="2" id="KW-1185">Reference proteome</keyword>
<evidence type="ECO:0000256" key="1">
    <source>
        <dbReference type="SAM" id="MobiDB-lite"/>
    </source>
</evidence>
<evidence type="ECO:0000313" key="3">
    <source>
        <dbReference type="RefSeq" id="XP_009768725.1"/>
    </source>
</evidence>
<dbReference type="InterPro" id="IPR037489">
    <property type="entry name" value="RAD52-like"/>
</dbReference>
<dbReference type="GO" id="GO:0000724">
    <property type="term" value="P:double-strand break repair via homologous recombination"/>
    <property type="evidence" value="ECO:0007669"/>
    <property type="project" value="InterPro"/>
</dbReference>
<dbReference type="eggNOG" id="ENOG502RXQN">
    <property type="taxonomic scope" value="Eukaryota"/>
</dbReference>
<dbReference type="STRING" id="4096.A0A1U7W381"/>
<dbReference type="AlphaFoldDB" id="A0A1U7W381"/>
<gene>
    <name evidence="3" type="primary">LOC104219705</name>
</gene>
<accession>A0A1U7W381</accession>
<dbReference type="RefSeq" id="XP_009768725.1">
    <property type="nucleotide sequence ID" value="XM_009770423.1"/>
</dbReference>
<reference evidence="3" key="2">
    <citation type="submission" date="2025-08" db="UniProtKB">
        <authorList>
            <consortium name="RefSeq"/>
        </authorList>
    </citation>
    <scope>IDENTIFICATION</scope>
    <source>
        <tissue evidence="3">Leaf</tissue>
    </source>
</reference>
<evidence type="ECO:0000313" key="2">
    <source>
        <dbReference type="Proteomes" id="UP000189701"/>
    </source>
</evidence>